<keyword evidence="1" id="KW-0614">Plasmid</keyword>
<reference evidence="1" key="1">
    <citation type="journal article" date="2018" name="Front. Microbiol.">
        <title>Beyond the Limits: tRNA Array Units in Mycobacterium Genomes.</title>
        <authorList>
            <person name="Morgado S.M."/>
            <person name="Vicente A.C."/>
        </authorList>
    </citation>
    <scope>NUCLEOTIDE SEQUENCE</scope>
    <source>
        <strain evidence="1">CBMA 213</strain>
        <plasmid evidence="1">pCBMA213_1</plasmid>
    </source>
</reference>
<dbReference type="AlphaFoldDB" id="A0A343VRQ4"/>
<name>A0A343VRQ4_9MYCO</name>
<accession>A0A343VRQ4</accession>
<sequence>MAEIKRSEYVCSNCQQEATLCSCDGDYRRYSVREWDCDDCKRTVASHGGRDTECTNCGAQYNGSGQRLQDDWRGNPSLCNDDIGDLEGYEIQHAGD</sequence>
<protein>
    <submittedName>
        <fullName evidence="1">Uncharacterized protein</fullName>
    </submittedName>
</protein>
<gene>
    <name evidence="1" type="ORF">B5P44_p00283</name>
</gene>
<evidence type="ECO:0000313" key="1">
    <source>
        <dbReference type="EMBL" id="AVN58578.1"/>
    </source>
</evidence>
<dbReference type="EMBL" id="MF600313">
    <property type="protein sequence ID" value="AVN58578.1"/>
    <property type="molecule type" value="Genomic_DNA"/>
</dbReference>
<organism evidence="1">
    <name type="scientific">Mycolicibacterium sp. CBMA 213</name>
    <dbReference type="NCBI Taxonomy" id="1968788"/>
    <lineage>
        <taxon>Bacteria</taxon>
        <taxon>Bacillati</taxon>
        <taxon>Actinomycetota</taxon>
        <taxon>Actinomycetes</taxon>
        <taxon>Mycobacteriales</taxon>
        <taxon>Mycobacteriaceae</taxon>
        <taxon>Mycolicibacterium</taxon>
    </lineage>
</organism>
<proteinExistence type="predicted"/>
<geneLocation type="plasmid" evidence="1">
    <name>pCBMA213_1</name>
</geneLocation>
<dbReference type="RefSeq" id="WP_155922007.1">
    <property type="nucleotide sequence ID" value="NZ_MF600313.1"/>
</dbReference>